<evidence type="ECO:0000313" key="3">
    <source>
        <dbReference type="EMBL" id="MEN3749420.1"/>
    </source>
</evidence>
<dbReference type="EMBL" id="JBDIZK010000013">
    <property type="protein sequence ID" value="MEN3749420.1"/>
    <property type="molecule type" value="Genomic_DNA"/>
</dbReference>
<keyword evidence="2" id="KW-0732">Signal</keyword>
<sequence>MKRVLVLLVAGTILTGAAAAYAASARPANANGTGKPEPTGSSKAGAFY</sequence>
<evidence type="ECO:0000313" key="4">
    <source>
        <dbReference type="Proteomes" id="UP001427805"/>
    </source>
</evidence>
<proteinExistence type="predicted"/>
<keyword evidence="4" id="KW-1185">Reference proteome</keyword>
<feature type="signal peptide" evidence="2">
    <location>
        <begin position="1"/>
        <end position="22"/>
    </location>
</feature>
<gene>
    <name evidence="3" type="ORF">TPR58_19755</name>
</gene>
<evidence type="ECO:0000256" key="1">
    <source>
        <dbReference type="SAM" id="MobiDB-lite"/>
    </source>
</evidence>
<organism evidence="3 4">
    <name type="scientific">Sphingomonas rustica</name>
    <dbReference type="NCBI Taxonomy" id="3103142"/>
    <lineage>
        <taxon>Bacteria</taxon>
        <taxon>Pseudomonadati</taxon>
        <taxon>Pseudomonadota</taxon>
        <taxon>Alphaproteobacteria</taxon>
        <taxon>Sphingomonadales</taxon>
        <taxon>Sphingomonadaceae</taxon>
        <taxon>Sphingomonas</taxon>
    </lineage>
</organism>
<comment type="caution">
    <text evidence="3">The sequence shown here is derived from an EMBL/GenBank/DDBJ whole genome shotgun (WGS) entry which is preliminary data.</text>
</comment>
<protein>
    <submittedName>
        <fullName evidence="3">Uncharacterized protein</fullName>
    </submittedName>
</protein>
<feature type="region of interest" description="Disordered" evidence="1">
    <location>
        <begin position="25"/>
        <end position="48"/>
    </location>
</feature>
<reference evidence="3 4" key="1">
    <citation type="submission" date="2024-05" db="EMBL/GenBank/DDBJ databases">
        <title>Sphingomonas sp. HF-S3 16S ribosomal RNA gene Genome sequencing and assembly.</title>
        <authorList>
            <person name="Lee H."/>
        </authorList>
    </citation>
    <scope>NUCLEOTIDE SEQUENCE [LARGE SCALE GENOMIC DNA]</scope>
    <source>
        <strain evidence="3 4">HF-S3</strain>
    </source>
</reference>
<feature type="chain" id="PRO_5045610204" evidence="2">
    <location>
        <begin position="23"/>
        <end position="48"/>
    </location>
</feature>
<name>A0ABV0BD03_9SPHN</name>
<evidence type="ECO:0000256" key="2">
    <source>
        <dbReference type="SAM" id="SignalP"/>
    </source>
</evidence>
<accession>A0ABV0BD03</accession>
<dbReference type="Proteomes" id="UP001427805">
    <property type="component" value="Unassembled WGS sequence"/>
</dbReference>